<dbReference type="GO" id="GO:1901135">
    <property type="term" value="P:carbohydrate derivative metabolic process"/>
    <property type="evidence" value="ECO:0007669"/>
    <property type="project" value="InterPro"/>
</dbReference>
<dbReference type="Proteomes" id="UP001220324">
    <property type="component" value="Unassembled WGS sequence"/>
</dbReference>
<evidence type="ECO:0000313" key="8">
    <source>
        <dbReference type="Proteomes" id="UP001220324"/>
    </source>
</evidence>
<keyword evidence="4" id="KW-0119">Carbohydrate metabolism</keyword>
<comment type="similarity">
    <text evidence="1">Belongs to the eukaryotic-type N-acetylglucosamine kinase family.</text>
</comment>
<accession>A0AAD6GEL4</accession>
<dbReference type="EMBL" id="JAQIZZ010000006">
    <property type="protein sequence ID" value="KAJ5537806.1"/>
    <property type="molecule type" value="Genomic_DNA"/>
</dbReference>
<dbReference type="GO" id="GO:0045127">
    <property type="term" value="F:N-acetylglucosamine kinase activity"/>
    <property type="evidence" value="ECO:0007669"/>
    <property type="project" value="UniProtKB-EC"/>
</dbReference>
<dbReference type="InterPro" id="IPR043129">
    <property type="entry name" value="ATPase_NBD"/>
</dbReference>
<dbReference type="EC" id="2.7.1.59" evidence="2"/>
<evidence type="ECO:0000256" key="5">
    <source>
        <dbReference type="ARBA" id="ARBA00031123"/>
    </source>
</evidence>
<dbReference type="Gene3D" id="3.30.420.40">
    <property type="match status" value="2"/>
</dbReference>
<dbReference type="InterPro" id="IPR040190">
    <property type="entry name" value="MURQ/GCKR"/>
</dbReference>
<organism evidence="7 8">
    <name type="scientific">Penicillium frequentans</name>
    <dbReference type="NCBI Taxonomy" id="3151616"/>
    <lineage>
        <taxon>Eukaryota</taxon>
        <taxon>Fungi</taxon>
        <taxon>Dikarya</taxon>
        <taxon>Ascomycota</taxon>
        <taxon>Pezizomycotina</taxon>
        <taxon>Eurotiomycetes</taxon>
        <taxon>Eurotiomycetidae</taxon>
        <taxon>Eurotiales</taxon>
        <taxon>Aspergillaceae</taxon>
        <taxon>Penicillium</taxon>
    </lineage>
</organism>
<dbReference type="SUPFAM" id="SSF53697">
    <property type="entry name" value="SIS domain"/>
    <property type="match status" value="1"/>
</dbReference>
<dbReference type="PANTHER" id="PTHR10088">
    <property type="entry name" value="GLUCOKINASE REGULATORY PROTEIN"/>
    <property type="match status" value="1"/>
</dbReference>
<dbReference type="SUPFAM" id="SSF53067">
    <property type="entry name" value="Actin-like ATPase domain"/>
    <property type="match status" value="2"/>
</dbReference>
<dbReference type="Gene3D" id="3.40.50.10490">
    <property type="entry name" value="Glucose-6-phosphate isomerase like protein, domain 1"/>
    <property type="match status" value="1"/>
</dbReference>
<dbReference type="AlphaFoldDB" id="A0AAD6GEL4"/>
<dbReference type="Gene3D" id="1.10.8.1080">
    <property type="match status" value="1"/>
</dbReference>
<dbReference type="NCBIfam" id="NF003915">
    <property type="entry name" value="PRK05441.1"/>
    <property type="match status" value="1"/>
</dbReference>
<sequence length="677" mass="72683">MTPFDCVQLDHLQTEERSAQAHLINSLEKSGFCMAFNHEELLVFASVACCVAEIASFVDDLVPKLHAGGRLNYVGAGDSGEIALMQCTELPVAFFTEAYQVIALVAGEKRPATRIQEEAEDTEQIGATQLEALNLTPEETVSGIPASGRAPFVLGALKGALRMGALTAGTTNTSSSLVGTMCINHQCVASLGPEYTLGSTGLKDMSVAEQFLSMISTCSMVTIGKIYTGLMIDRRIGNHKLQARARRILRRVCREFMGLYAKRRLVLPSPILTTFRQMQDDDAASGLIRRCNRSVTLACAVAVTNISPNEAISELQDRGGNFGAFVAKRLDLSYVNGDIASIGHSGNPEYYLAIDGGGTKCAVSISTRFGVVSRGYAGPCNLNLVTAEEFVCQVKKATMDAITQLPQTGDSRPNTTPRFRKVWAGIAGLHHADKLEVLIGNLEKLLGVSAEAGSLRLTSDSALLGACLERDTSIETGISMISGTGSVATAFKKDYNGHAVEVRRTGGWGHLIGDDGSAFHIGKQALQALLTSIEINEVDTESRLTEMEKEVVAYFGCTKSAVLSRLLNSGKNPTSDIGGLARIVTRLAFRDENPNFQALEILRNAAESLAQLILPLKITCPPQSSVLILSGALMTIEKFRELVYDQFSSAHIIAFKKIVVINSASDYAVNYLAAQAI</sequence>
<evidence type="ECO:0000259" key="6">
    <source>
        <dbReference type="PROSITE" id="PS51464"/>
    </source>
</evidence>
<dbReference type="Pfam" id="PF22645">
    <property type="entry name" value="GKRP_SIS_N"/>
    <property type="match status" value="1"/>
</dbReference>
<evidence type="ECO:0000313" key="7">
    <source>
        <dbReference type="EMBL" id="KAJ5537806.1"/>
    </source>
</evidence>
<comment type="caution">
    <text evidence="7">The sequence shown here is derived from an EMBL/GenBank/DDBJ whole genome shotgun (WGS) entry which is preliminary data.</text>
</comment>
<name>A0AAD6GEL4_9EURO</name>
<dbReference type="GO" id="GO:0097367">
    <property type="term" value="F:carbohydrate derivative binding"/>
    <property type="evidence" value="ECO:0007669"/>
    <property type="project" value="InterPro"/>
</dbReference>
<dbReference type="InterPro" id="IPR002731">
    <property type="entry name" value="ATPase_BadF"/>
</dbReference>
<evidence type="ECO:0000256" key="1">
    <source>
        <dbReference type="ARBA" id="ARBA00006198"/>
    </source>
</evidence>
<evidence type="ECO:0000256" key="4">
    <source>
        <dbReference type="ARBA" id="ARBA00023277"/>
    </source>
</evidence>
<dbReference type="Pfam" id="PF01869">
    <property type="entry name" value="BcrAD_BadFG"/>
    <property type="match status" value="1"/>
</dbReference>
<gene>
    <name evidence="7" type="ORF">N7494_007285</name>
</gene>
<evidence type="ECO:0000256" key="3">
    <source>
        <dbReference type="ARBA" id="ARBA00014974"/>
    </source>
</evidence>
<dbReference type="PROSITE" id="PS51464">
    <property type="entry name" value="SIS"/>
    <property type="match status" value="1"/>
</dbReference>
<dbReference type="InterPro" id="IPR046348">
    <property type="entry name" value="SIS_dom_sf"/>
</dbReference>
<proteinExistence type="inferred from homology"/>
<feature type="domain" description="SIS" evidence="6">
    <location>
        <begin position="61"/>
        <end position="225"/>
    </location>
</feature>
<dbReference type="PANTHER" id="PTHR10088:SF4">
    <property type="entry name" value="GLUCOKINASE REGULATORY PROTEIN"/>
    <property type="match status" value="1"/>
</dbReference>
<dbReference type="InterPro" id="IPR001347">
    <property type="entry name" value="SIS_dom"/>
</dbReference>
<protein>
    <recommendedName>
        <fullName evidence="3">N-acetyl-D-glucosamine kinase</fullName>
        <ecNumber evidence="2">2.7.1.59</ecNumber>
    </recommendedName>
    <alternativeName>
        <fullName evidence="5">GlcNAc kinase</fullName>
    </alternativeName>
</protein>
<reference evidence="7 8" key="1">
    <citation type="journal article" date="2023" name="IMA Fungus">
        <title>Comparative genomic study of the Penicillium genus elucidates a diverse pangenome and 15 lateral gene transfer events.</title>
        <authorList>
            <person name="Petersen C."/>
            <person name="Sorensen T."/>
            <person name="Nielsen M.R."/>
            <person name="Sondergaard T.E."/>
            <person name="Sorensen J.L."/>
            <person name="Fitzpatrick D.A."/>
            <person name="Frisvad J.C."/>
            <person name="Nielsen K.L."/>
        </authorList>
    </citation>
    <scope>NUCLEOTIDE SEQUENCE [LARGE SCALE GENOMIC DNA]</scope>
    <source>
        <strain evidence="7 8">IBT 35679</strain>
    </source>
</reference>
<keyword evidence="8" id="KW-1185">Reference proteome</keyword>
<evidence type="ECO:0000256" key="2">
    <source>
        <dbReference type="ARBA" id="ARBA00012122"/>
    </source>
</evidence>
<dbReference type="CDD" id="cd24007">
    <property type="entry name" value="ASKHA_NBD_eukNAGK-like"/>
    <property type="match status" value="1"/>
</dbReference>